<accession>A0ABN6RQT7</accession>
<keyword evidence="2" id="KW-0238">DNA-binding</keyword>
<name>A0ABN6RQT7_9BACT</name>
<dbReference type="RefSeq" id="WP_264983305.1">
    <property type="nucleotide sequence ID" value="NZ_AP026708.1"/>
</dbReference>
<evidence type="ECO:0000259" key="4">
    <source>
        <dbReference type="PROSITE" id="PS50987"/>
    </source>
</evidence>
<proteinExistence type="predicted"/>
<protein>
    <submittedName>
        <fullName evidence="5">Transcriptional regulator</fullName>
    </submittedName>
</protein>
<keyword evidence="6" id="KW-1185">Reference proteome</keyword>
<dbReference type="NCBIfam" id="NF033788">
    <property type="entry name" value="HTH_metalloreg"/>
    <property type="match status" value="1"/>
</dbReference>
<keyword evidence="1" id="KW-0805">Transcription regulation</keyword>
<evidence type="ECO:0000256" key="2">
    <source>
        <dbReference type="ARBA" id="ARBA00023125"/>
    </source>
</evidence>
<organism evidence="5 6">
    <name type="scientific">Pseudodesulfovibrio portus</name>
    <dbReference type="NCBI Taxonomy" id="231439"/>
    <lineage>
        <taxon>Bacteria</taxon>
        <taxon>Pseudomonadati</taxon>
        <taxon>Thermodesulfobacteriota</taxon>
        <taxon>Desulfovibrionia</taxon>
        <taxon>Desulfovibrionales</taxon>
        <taxon>Desulfovibrionaceae</taxon>
    </lineage>
</organism>
<dbReference type="PRINTS" id="PR00778">
    <property type="entry name" value="HTHARSR"/>
</dbReference>
<dbReference type="InterPro" id="IPR001845">
    <property type="entry name" value="HTH_ArsR_DNA-bd_dom"/>
</dbReference>
<dbReference type="Pfam" id="PF01022">
    <property type="entry name" value="HTH_5"/>
    <property type="match status" value="1"/>
</dbReference>
<sequence>MHDRQPLKPMEAAFLADVCKALAHPARVRILKHLLDENRCICGSIVDILPLAQSTVSQHLKILKDAGLVRGEVEGRKTCYCADRELLSRFNGFIEAMLRQSEGRVCP</sequence>
<dbReference type="InterPro" id="IPR011991">
    <property type="entry name" value="ArsR-like_HTH"/>
</dbReference>
<dbReference type="PANTHER" id="PTHR33154">
    <property type="entry name" value="TRANSCRIPTIONAL REGULATOR, ARSR FAMILY"/>
    <property type="match status" value="1"/>
</dbReference>
<gene>
    <name evidence="5" type="ORF">JCM14722_07930</name>
</gene>
<evidence type="ECO:0000313" key="5">
    <source>
        <dbReference type="EMBL" id="BDQ33251.1"/>
    </source>
</evidence>
<reference evidence="5" key="1">
    <citation type="submission" date="2022-08" db="EMBL/GenBank/DDBJ databases">
        <title>Genome Sequence of the sulphate-reducing bacterium, Pseudodesulfovibrio portus JCM14722.</title>
        <authorList>
            <person name="Kondo R."/>
            <person name="Kataoka T."/>
        </authorList>
    </citation>
    <scope>NUCLEOTIDE SEQUENCE</scope>
    <source>
        <strain evidence="5">JCM 14722</strain>
    </source>
</reference>
<evidence type="ECO:0000256" key="1">
    <source>
        <dbReference type="ARBA" id="ARBA00023015"/>
    </source>
</evidence>
<dbReference type="PANTHER" id="PTHR33154:SF15">
    <property type="entry name" value="REGULATORY PROTEIN ARSR"/>
    <property type="match status" value="1"/>
</dbReference>
<evidence type="ECO:0000313" key="6">
    <source>
        <dbReference type="Proteomes" id="UP001061361"/>
    </source>
</evidence>
<dbReference type="EMBL" id="AP026708">
    <property type="protein sequence ID" value="BDQ33251.1"/>
    <property type="molecule type" value="Genomic_DNA"/>
</dbReference>
<evidence type="ECO:0000256" key="3">
    <source>
        <dbReference type="ARBA" id="ARBA00023163"/>
    </source>
</evidence>
<dbReference type="CDD" id="cd00090">
    <property type="entry name" value="HTH_ARSR"/>
    <property type="match status" value="1"/>
</dbReference>
<dbReference type="InterPro" id="IPR036388">
    <property type="entry name" value="WH-like_DNA-bd_sf"/>
</dbReference>
<dbReference type="SMART" id="SM00418">
    <property type="entry name" value="HTH_ARSR"/>
    <property type="match status" value="1"/>
</dbReference>
<dbReference type="InterPro" id="IPR051081">
    <property type="entry name" value="HTH_MetalResp_TranReg"/>
</dbReference>
<dbReference type="Proteomes" id="UP001061361">
    <property type="component" value="Chromosome"/>
</dbReference>
<dbReference type="InterPro" id="IPR036390">
    <property type="entry name" value="WH_DNA-bd_sf"/>
</dbReference>
<keyword evidence="3" id="KW-0804">Transcription</keyword>
<dbReference type="PROSITE" id="PS50987">
    <property type="entry name" value="HTH_ARSR_2"/>
    <property type="match status" value="1"/>
</dbReference>
<dbReference type="Gene3D" id="1.10.10.10">
    <property type="entry name" value="Winged helix-like DNA-binding domain superfamily/Winged helix DNA-binding domain"/>
    <property type="match status" value="1"/>
</dbReference>
<dbReference type="SUPFAM" id="SSF46785">
    <property type="entry name" value="Winged helix' DNA-binding domain"/>
    <property type="match status" value="1"/>
</dbReference>
<feature type="domain" description="HTH arsR-type" evidence="4">
    <location>
        <begin position="7"/>
        <end position="102"/>
    </location>
</feature>